<evidence type="ECO:0000256" key="1">
    <source>
        <dbReference type="SAM" id="SignalP"/>
    </source>
</evidence>
<dbReference type="Proteomes" id="UP001568698">
    <property type="component" value="Unassembled WGS sequence"/>
</dbReference>
<accession>A0ABV4K7B7</accession>
<name>A0ABV4K7B7_9BACT</name>
<dbReference type="RefSeq" id="WP_371387195.1">
    <property type="nucleotide sequence ID" value="NZ_JBGLYH010000038.1"/>
</dbReference>
<dbReference type="InterPro" id="IPR050902">
    <property type="entry name" value="ABC_Transporter_SBP"/>
</dbReference>
<evidence type="ECO:0000313" key="3">
    <source>
        <dbReference type="EMBL" id="MEZ7197682.1"/>
    </source>
</evidence>
<reference evidence="3 4" key="1">
    <citation type="submission" date="2024-08" db="EMBL/GenBank/DDBJ databases">
        <title>Sulfate-reducing bacteria isolated from formation water of the oil field in Kazakhstan and description of Pseudodesulfovibrio sp.</title>
        <authorList>
            <person name="Bidzhieva S.K."/>
            <person name="Tourova T.P."/>
            <person name="Grouzdev D.S."/>
            <person name="Beletsky A.V."/>
            <person name="Sokolova D.S."/>
            <person name="Samigullina S.R."/>
            <person name="Poltaraus A.B."/>
            <person name="Avtukh A.N."/>
            <person name="Tereshina V.M."/>
            <person name="Zhaparov N.S."/>
            <person name="Mardanov A.V."/>
            <person name="Nazina T.N."/>
        </authorList>
    </citation>
    <scope>NUCLEOTIDE SEQUENCE [LARGE SCALE GENOMIC DNA]</scope>
    <source>
        <strain evidence="3 4">9FUS</strain>
    </source>
</reference>
<keyword evidence="4" id="KW-1185">Reference proteome</keyword>
<organism evidence="3 4">
    <name type="scientific">Pseudodesulfovibrio karagichevae</name>
    <dbReference type="NCBI Taxonomy" id="3239305"/>
    <lineage>
        <taxon>Bacteria</taxon>
        <taxon>Pseudomonadati</taxon>
        <taxon>Thermodesulfobacteriota</taxon>
        <taxon>Desulfovibrionia</taxon>
        <taxon>Desulfovibrionales</taxon>
        <taxon>Desulfovibrionaceae</taxon>
    </lineage>
</organism>
<feature type="chain" id="PRO_5047537632" evidence="1">
    <location>
        <begin position="22"/>
        <end position="368"/>
    </location>
</feature>
<evidence type="ECO:0000259" key="2">
    <source>
        <dbReference type="PROSITE" id="PS50983"/>
    </source>
</evidence>
<dbReference type="SUPFAM" id="SSF53807">
    <property type="entry name" value="Helical backbone' metal receptor"/>
    <property type="match status" value="1"/>
</dbReference>
<dbReference type="InterPro" id="IPR002491">
    <property type="entry name" value="ABC_transptr_periplasmic_BD"/>
</dbReference>
<dbReference type="PROSITE" id="PS50983">
    <property type="entry name" value="FE_B12_PBP"/>
    <property type="match status" value="1"/>
</dbReference>
<sequence length="368" mass="40871">MKKHRLICAILLLLLTVPASAGARTLTDSNGRTNDIPDKVEHAICSGSGCLRLLTYLGAQDRIAAVDDIEVRRRKFDARPYAIANPQFKKMPIFGEFRGHDNPELILTLEPQPQVIFKTYTSSMGYDPQELQDKTGIPVVVLDYGDLGENRPALYKSLRIMAKVMGREQRAEAVIQYIDGLIADLSRRTGDVPGQERSTVYLGGVAFRGPHGFQSTEPAYPPFQFVNAINLAYEAGKAGKSLAQSDIAKEKIIEWNPDVLFLDLATLQLGDDAGGLSELRTDPAYRMLSAVKEGRVYGVLPYNWYTQNFGSILADAYFIGKVLYPERFADVDPAAKADEIYTFLVGKPVFKDMNELFHGMAFRPIPVN</sequence>
<dbReference type="Gene3D" id="3.40.50.1980">
    <property type="entry name" value="Nitrogenase molybdenum iron protein domain"/>
    <property type="match status" value="2"/>
</dbReference>
<dbReference type="Pfam" id="PF01497">
    <property type="entry name" value="Peripla_BP_2"/>
    <property type="match status" value="1"/>
</dbReference>
<dbReference type="EMBL" id="JBGLYH010000038">
    <property type="protein sequence ID" value="MEZ7197682.1"/>
    <property type="molecule type" value="Genomic_DNA"/>
</dbReference>
<gene>
    <name evidence="3" type="ORF">AB6M95_13035</name>
</gene>
<protein>
    <submittedName>
        <fullName evidence="3">Iron ABC transporter substrate-binding protein</fullName>
    </submittedName>
</protein>
<feature type="domain" description="Fe/B12 periplasmic-binding" evidence="2">
    <location>
        <begin position="42"/>
        <end position="327"/>
    </location>
</feature>
<feature type="signal peptide" evidence="1">
    <location>
        <begin position="1"/>
        <end position="21"/>
    </location>
</feature>
<dbReference type="CDD" id="cd01147">
    <property type="entry name" value="HemV-2"/>
    <property type="match status" value="1"/>
</dbReference>
<evidence type="ECO:0000313" key="4">
    <source>
        <dbReference type="Proteomes" id="UP001568698"/>
    </source>
</evidence>
<dbReference type="PANTHER" id="PTHR30535">
    <property type="entry name" value="VITAMIN B12-BINDING PROTEIN"/>
    <property type="match status" value="1"/>
</dbReference>
<keyword evidence="1" id="KW-0732">Signal</keyword>
<proteinExistence type="predicted"/>
<dbReference type="PANTHER" id="PTHR30535:SF34">
    <property type="entry name" value="MOLYBDATE-BINDING PROTEIN MOLA"/>
    <property type="match status" value="1"/>
</dbReference>
<comment type="caution">
    <text evidence="3">The sequence shown here is derived from an EMBL/GenBank/DDBJ whole genome shotgun (WGS) entry which is preliminary data.</text>
</comment>